<keyword evidence="2" id="KW-1185">Reference proteome</keyword>
<reference evidence="1" key="2">
    <citation type="submission" date="2020-11" db="EMBL/GenBank/DDBJ databases">
        <authorList>
            <person name="McCartney M.A."/>
            <person name="Auch B."/>
            <person name="Kono T."/>
            <person name="Mallez S."/>
            <person name="Becker A."/>
            <person name="Gohl D.M."/>
            <person name="Silverstein K.A.T."/>
            <person name="Koren S."/>
            <person name="Bechman K.B."/>
            <person name="Herman A."/>
            <person name="Abrahante J.E."/>
            <person name="Garbe J."/>
        </authorList>
    </citation>
    <scope>NUCLEOTIDE SEQUENCE</scope>
    <source>
        <strain evidence="1">Duluth1</strain>
        <tissue evidence="1">Whole animal</tissue>
    </source>
</reference>
<accession>A0A9D4MVQ1</accession>
<evidence type="ECO:0000313" key="2">
    <source>
        <dbReference type="Proteomes" id="UP000828390"/>
    </source>
</evidence>
<reference evidence="1" key="1">
    <citation type="journal article" date="2019" name="bioRxiv">
        <title>The Genome of the Zebra Mussel, Dreissena polymorpha: A Resource for Invasive Species Research.</title>
        <authorList>
            <person name="McCartney M.A."/>
            <person name="Auch B."/>
            <person name="Kono T."/>
            <person name="Mallez S."/>
            <person name="Zhang Y."/>
            <person name="Obille A."/>
            <person name="Becker A."/>
            <person name="Abrahante J.E."/>
            <person name="Garbe J."/>
            <person name="Badalamenti J.P."/>
            <person name="Herman A."/>
            <person name="Mangelson H."/>
            <person name="Liachko I."/>
            <person name="Sullivan S."/>
            <person name="Sone E.D."/>
            <person name="Koren S."/>
            <person name="Silverstein K.A.T."/>
            <person name="Beckman K.B."/>
            <person name="Gohl D.M."/>
        </authorList>
    </citation>
    <scope>NUCLEOTIDE SEQUENCE</scope>
    <source>
        <strain evidence="1">Duluth1</strain>
        <tissue evidence="1">Whole animal</tissue>
    </source>
</reference>
<protein>
    <submittedName>
        <fullName evidence="1">Uncharacterized protein</fullName>
    </submittedName>
</protein>
<sequence length="112" mass="12749">MPILTTTVRPSSLPLNDHPLYHCSPSSLYHCKTILILLLYGHPRPTTLRPSSLYHCTAILNLLLNQIRESSFYNCTAILTLPMNHIRTSSLNHCRAILTQSLYGHPHTTTEW</sequence>
<comment type="caution">
    <text evidence="1">The sequence shown here is derived from an EMBL/GenBank/DDBJ whole genome shotgun (WGS) entry which is preliminary data.</text>
</comment>
<dbReference type="EMBL" id="JAIWYP010000001">
    <property type="protein sequence ID" value="KAH3883208.1"/>
    <property type="molecule type" value="Genomic_DNA"/>
</dbReference>
<name>A0A9D4MVQ1_DREPO</name>
<dbReference type="Proteomes" id="UP000828390">
    <property type="component" value="Unassembled WGS sequence"/>
</dbReference>
<evidence type="ECO:0000313" key="1">
    <source>
        <dbReference type="EMBL" id="KAH3883208.1"/>
    </source>
</evidence>
<dbReference type="AlphaFoldDB" id="A0A9D4MVQ1"/>
<organism evidence="1 2">
    <name type="scientific">Dreissena polymorpha</name>
    <name type="common">Zebra mussel</name>
    <name type="synonym">Mytilus polymorpha</name>
    <dbReference type="NCBI Taxonomy" id="45954"/>
    <lineage>
        <taxon>Eukaryota</taxon>
        <taxon>Metazoa</taxon>
        <taxon>Spiralia</taxon>
        <taxon>Lophotrochozoa</taxon>
        <taxon>Mollusca</taxon>
        <taxon>Bivalvia</taxon>
        <taxon>Autobranchia</taxon>
        <taxon>Heteroconchia</taxon>
        <taxon>Euheterodonta</taxon>
        <taxon>Imparidentia</taxon>
        <taxon>Neoheterodontei</taxon>
        <taxon>Myida</taxon>
        <taxon>Dreissenoidea</taxon>
        <taxon>Dreissenidae</taxon>
        <taxon>Dreissena</taxon>
    </lineage>
</organism>
<proteinExistence type="predicted"/>
<gene>
    <name evidence="1" type="ORF">DPMN_007162</name>
</gene>